<organism evidence="2 3">
    <name type="scientific">Trypanosoma conorhini</name>
    <dbReference type="NCBI Taxonomy" id="83891"/>
    <lineage>
        <taxon>Eukaryota</taxon>
        <taxon>Discoba</taxon>
        <taxon>Euglenozoa</taxon>
        <taxon>Kinetoplastea</taxon>
        <taxon>Metakinetoplastina</taxon>
        <taxon>Trypanosomatida</taxon>
        <taxon>Trypanosomatidae</taxon>
        <taxon>Trypanosoma</taxon>
    </lineage>
</organism>
<feature type="region of interest" description="Disordered" evidence="1">
    <location>
        <begin position="98"/>
        <end position="120"/>
    </location>
</feature>
<proteinExistence type="predicted"/>
<comment type="caution">
    <text evidence="2">The sequence shown here is derived from an EMBL/GenBank/DDBJ whole genome shotgun (WGS) entry which is preliminary data.</text>
</comment>
<keyword evidence="3" id="KW-1185">Reference proteome</keyword>
<sequence>MSEQSDNVSEMESDPFLLHETLTPLWHQFSFSRQQGPLPTLADHPSGLRLWRPAARGSRNSAAGFAPPGSRAAFDASASFPAGLLPVFGALQLARNGYEEDSKPQQRHRSLSSTSSASHATAFDGTRPLVRLFRCSRTTATMSLSDEYRTTPTRQLRKCNSHLRLVRFPARKNLPQTRRRAAATIIRWWRSKGVRVEERRLFASRLIQRVGRGYLMRKRLKFRVEVARDRASSLARSVRLCASISTRLHKLAAASATRVPADGLGFSVYDGRGLSDSKKRASARFYSAAPGQVAKANASMRAFGKGVRGVHLVNFGFSNSPDASTADASAGARSVGAFDGSNFSVSTHVNENAEPKQSPLHSHREGIHALSLSHLVLPNNANRVEEARPQSEAFCCMFNSRVSLEPLSIKVVRASSSIDHAELGPWNPASAKRSTIERVRPDASLM</sequence>
<protein>
    <submittedName>
        <fullName evidence="2">Uncharacterized protein</fullName>
    </submittedName>
</protein>
<dbReference type="EMBL" id="MKKU01000924">
    <property type="protein sequence ID" value="RNE99868.1"/>
    <property type="molecule type" value="Genomic_DNA"/>
</dbReference>
<accession>A0A422N316</accession>
<dbReference type="PROSITE" id="PS50096">
    <property type="entry name" value="IQ"/>
    <property type="match status" value="1"/>
</dbReference>
<dbReference type="RefSeq" id="XP_029224126.1">
    <property type="nucleotide sequence ID" value="XM_029375758.1"/>
</dbReference>
<name>A0A422N316_9TRYP</name>
<dbReference type="Proteomes" id="UP000284403">
    <property type="component" value="Unassembled WGS sequence"/>
</dbReference>
<feature type="compositionally biased region" description="Low complexity" evidence="1">
    <location>
        <begin position="111"/>
        <end position="120"/>
    </location>
</feature>
<dbReference type="OrthoDB" id="245373at2759"/>
<evidence type="ECO:0000256" key="1">
    <source>
        <dbReference type="SAM" id="MobiDB-lite"/>
    </source>
</evidence>
<dbReference type="AlphaFoldDB" id="A0A422N316"/>
<gene>
    <name evidence="2" type="ORF">Tco025E_08927</name>
</gene>
<evidence type="ECO:0000313" key="2">
    <source>
        <dbReference type="EMBL" id="RNE99868.1"/>
    </source>
</evidence>
<dbReference type="GeneID" id="40322538"/>
<evidence type="ECO:0000313" key="3">
    <source>
        <dbReference type="Proteomes" id="UP000284403"/>
    </source>
</evidence>
<reference evidence="2 3" key="1">
    <citation type="journal article" date="2018" name="BMC Genomics">
        <title>Genomic comparison of Trypanosoma conorhini and Trypanosoma rangeli to Trypanosoma cruzi strains of high and low virulence.</title>
        <authorList>
            <person name="Bradwell K.R."/>
            <person name="Koparde V.N."/>
            <person name="Matveyev A.V."/>
            <person name="Serrano M.G."/>
            <person name="Alves J.M."/>
            <person name="Parikh H."/>
            <person name="Huang B."/>
            <person name="Lee V."/>
            <person name="Espinosa-Alvarez O."/>
            <person name="Ortiz P.A."/>
            <person name="Costa-Martins A.G."/>
            <person name="Teixeira M.M."/>
            <person name="Buck G.A."/>
        </authorList>
    </citation>
    <scope>NUCLEOTIDE SEQUENCE [LARGE SCALE GENOMIC DNA]</scope>
    <source>
        <strain evidence="2 3">025E</strain>
    </source>
</reference>